<feature type="transmembrane region" description="Helical" evidence="2">
    <location>
        <begin position="270"/>
        <end position="289"/>
    </location>
</feature>
<dbReference type="Proteomes" id="UP000042958">
    <property type="component" value="Unassembled WGS sequence"/>
</dbReference>
<feature type="region of interest" description="Disordered" evidence="1">
    <location>
        <begin position="335"/>
        <end position="368"/>
    </location>
</feature>
<evidence type="ECO:0000313" key="3">
    <source>
        <dbReference type="EMBL" id="CEJ58134.1"/>
    </source>
</evidence>
<keyword evidence="2" id="KW-0812">Transmembrane</keyword>
<keyword evidence="2" id="KW-1133">Transmembrane helix</keyword>
<feature type="transmembrane region" description="Helical" evidence="2">
    <location>
        <begin position="38"/>
        <end position="62"/>
    </location>
</feature>
<feature type="transmembrane region" description="Helical" evidence="2">
    <location>
        <begin position="198"/>
        <end position="216"/>
    </location>
</feature>
<keyword evidence="2" id="KW-0472">Membrane</keyword>
<name>A0A0F7TN55_PENBI</name>
<reference evidence="4" key="1">
    <citation type="journal article" date="2015" name="Genome Announc.">
        <title>Draft genome sequence of the fungus Penicillium brasilianum MG11.</title>
        <authorList>
            <person name="Horn F."/>
            <person name="Linde J."/>
            <person name="Mattern D.J."/>
            <person name="Walther G."/>
            <person name="Guthke R."/>
            <person name="Brakhage A.A."/>
            <person name="Valiante V."/>
        </authorList>
    </citation>
    <scope>NUCLEOTIDE SEQUENCE [LARGE SCALE GENOMIC DNA]</scope>
    <source>
        <strain evidence="4">MG11</strain>
    </source>
</reference>
<feature type="compositionally biased region" description="Low complexity" evidence="1">
    <location>
        <begin position="345"/>
        <end position="358"/>
    </location>
</feature>
<evidence type="ECO:0008006" key="5">
    <source>
        <dbReference type="Google" id="ProtNLM"/>
    </source>
</evidence>
<dbReference type="STRING" id="104259.A0A0F7TN55"/>
<dbReference type="EMBL" id="CDHK01000006">
    <property type="protein sequence ID" value="CEJ58134.1"/>
    <property type="molecule type" value="Genomic_DNA"/>
</dbReference>
<evidence type="ECO:0000256" key="2">
    <source>
        <dbReference type="SAM" id="Phobius"/>
    </source>
</evidence>
<gene>
    <name evidence="3" type="ORF">PMG11_06804</name>
</gene>
<accession>A0A0F7TN55</accession>
<protein>
    <recommendedName>
        <fullName evidence="5">Integral membrane protein</fullName>
    </recommendedName>
</protein>
<feature type="transmembrane region" description="Helical" evidence="2">
    <location>
        <begin position="74"/>
        <end position="93"/>
    </location>
</feature>
<feature type="transmembrane region" description="Helical" evidence="2">
    <location>
        <begin position="146"/>
        <end position="172"/>
    </location>
</feature>
<dbReference type="AlphaFoldDB" id="A0A0F7TN55"/>
<dbReference type="OrthoDB" id="4504921at2759"/>
<feature type="transmembrane region" description="Helical" evidence="2">
    <location>
        <begin position="228"/>
        <end position="250"/>
    </location>
</feature>
<evidence type="ECO:0000313" key="4">
    <source>
        <dbReference type="Proteomes" id="UP000042958"/>
    </source>
</evidence>
<sequence length="368" mass="42074">MAPRRSSGGSSSSYSSYYNNPWSEETEFSLRLLRSKSLFIAGFAFDVLTILALIGFLVWACLVHNGRGQLKGVFPALLAYLASMLTILVYEIFFFANATVQMYYLIDLMLNEFFFMVAGCLIFFVFYHLIHSALDRLTDAGKPYAIVAIIHWVILGLVSVVSLATFGLYVGYQVQNVQNYYYSKLAKPYNNLEAARAIIWWLLSLEIVAWFIFIVVKASHRFASKLPIFSLLGGSIAWMALNLAFAVIYIRYSLEGFIPPNYLSCVQSVLQFFFIVGTFVGILLACMKWRSVDDREDKNMAAQYPYGAGQYQSYQAYQQQNQAQMQQQYPQQYYQQPYPQPYPQPAQQAYQQPVAHQAPKPEQVRSEN</sequence>
<feature type="transmembrane region" description="Helical" evidence="2">
    <location>
        <begin position="113"/>
        <end position="134"/>
    </location>
</feature>
<proteinExistence type="predicted"/>
<organism evidence="3 4">
    <name type="scientific">Penicillium brasilianum</name>
    <dbReference type="NCBI Taxonomy" id="104259"/>
    <lineage>
        <taxon>Eukaryota</taxon>
        <taxon>Fungi</taxon>
        <taxon>Dikarya</taxon>
        <taxon>Ascomycota</taxon>
        <taxon>Pezizomycotina</taxon>
        <taxon>Eurotiomycetes</taxon>
        <taxon>Eurotiomycetidae</taxon>
        <taxon>Eurotiales</taxon>
        <taxon>Aspergillaceae</taxon>
        <taxon>Penicillium</taxon>
    </lineage>
</organism>
<evidence type="ECO:0000256" key="1">
    <source>
        <dbReference type="SAM" id="MobiDB-lite"/>
    </source>
</evidence>
<keyword evidence="4" id="KW-1185">Reference proteome</keyword>